<dbReference type="Gene3D" id="1.10.1510.10">
    <property type="entry name" value="Uncharacterised protein YqeY/AIM41 PF09424, N-terminal domain"/>
    <property type="match status" value="1"/>
</dbReference>
<reference evidence="1 2" key="1">
    <citation type="submission" date="2020-08" db="EMBL/GenBank/DDBJ databases">
        <title>Genomic Encyclopedia of Type Strains, Phase IV (KMG-IV): sequencing the most valuable type-strain genomes for metagenomic binning, comparative biology and taxonomic classification.</title>
        <authorList>
            <person name="Goeker M."/>
        </authorList>
    </citation>
    <scope>NUCLEOTIDE SEQUENCE [LARGE SCALE GENOMIC DNA]</scope>
    <source>
        <strain evidence="1 2">DSM 24661</strain>
    </source>
</reference>
<organism evidence="1 2">
    <name type="scientific">Pectinatus brassicae</name>
    <dbReference type="NCBI Taxonomy" id="862415"/>
    <lineage>
        <taxon>Bacteria</taxon>
        <taxon>Bacillati</taxon>
        <taxon>Bacillota</taxon>
        <taxon>Negativicutes</taxon>
        <taxon>Selenomonadales</taxon>
        <taxon>Selenomonadaceae</taxon>
        <taxon>Pectinatus</taxon>
    </lineage>
</organism>
<comment type="caution">
    <text evidence="1">The sequence shown here is derived from an EMBL/GenBank/DDBJ whole genome shotgun (WGS) entry which is preliminary data.</text>
</comment>
<name>A0A840UMU9_9FIRM</name>
<evidence type="ECO:0000313" key="1">
    <source>
        <dbReference type="EMBL" id="MBB5335572.1"/>
    </source>
</evidence>
<dbReference type="GO" id="GO:0016884">
    <property type="term" value="F:carbon-nitrogen ligase activity, with glutamine as amido-N-donor"/>
    <property type="evidence" value="ECO:0007669"/>
    <property type="project" value="InterPro"/>
</dbReference>
<dbReference type="InterPro" id="IPR042184">
    <property type="entry name" value="YqeY/Aim41_N"/>
</dbReference>
<dbReference type="InterPro" id="IPR019004">
    <property type="entry name" value="YqeY/Aim41"/>
</dbReference>
<dbReference type="PANTHER" id="PTHR28055:SF1">
    <property type="entry name" value="ALTERED INHERITANCE OF MITOCHONDRIA PROTEIN 41, MITOCHONDRIAL"/>
    <property type="match status" value="1"/>
</dbReference>
<dbReference type="AlphaFoldDB" id="A0A840UMU9"/>
<dbReference type="Pfam" id="PF09424">
    <property type="entry name" value="YqeY"/>
    <property type="match status" value="1"/>
</dbReference>
<dbReference type="PANTHER" id="PTHR28055">
    <property type="entry name" value="ALTERED INHERITANCE OF MITOCHONDRIA PROTEIN 41, MITOCHONDRIAL"/>
    <property type="match status" value="1"/>
</dbReference>
<dbReference type="InterPro" id="IPR003789">
    <property type="entry name" value="Asn/Gln_tRNA_amidoTrase-B-like"/>
</dbReference>
<dbReference type="Gene3D" id="1.10.10.410">
    <property type="match status" value="1"/>
</dbReference>
<sequence>MSIKDTLMADMKTAMKAKQADRLTVIRSIRSAIRQIEIDKKVDLDDAGVISIISKELKMRQDSLAEFKKADRDDLVQKTEQEIATIMPYLPEQMSEADVRELVKDTIEKVGAADAKDMGKVMKELMPKTKGKADGKLVNSVVKELLG</sequence>
<dbReference type="InterPro" id="IPR023168">
    <property type="entry name" value="GatB_Yqey_C_2"/>
</dbReference>
<dbReference type="SUPFAM" id="SSF89095">
    <property type="entry name" value="GatB/YqeY motif"/>
    <property type="match status" value="1"/>
</dbReference>
<dbReference type="Proteomes" id="UP000559117">
    <property type="component" value="Unassembled WGS sequence"/>
</dbReference>
<accession>A0A840UMU9</accession>
<dbReference type="EMBL" id="JACHFH010000006">
    <property type="protein sequence ID" value="MBB5335572.1"/>
    <property type="molecule type" value="Genomic_DNA"/>
</dbReference>
<evidence type="ECO:0008006" key="3">
    <source>
        <dbReference type="Google" id="ProtNLM"/>
    </source>
</evidence>
<evidence type="ECO:0000313" key="2">
    <source>
        <dbReference type="Proteomes" id="UP000559117"/>
    </source>
</evidence>
<protein>
    <recommendedName>
        <fullName evidence="3">GatB/YqeY domain-containing protein</fullName>
    </recommendedName>
</protein>
<dbReference type="RefSeq" id="WP_183859675.1">
    <property type="nucleotide sequence ID" value="NZ_JACHFH010000006.1"/>
</dbReference>
<keyword evidence="2" id="KW-1185">Reference proteome</keyword>
<gene>
    <name evidence="1" type="ORF">HNR32_000699</name>
</gene>
<proteinExistence type="predicted"/>